<reference evidence="2" key="1">
    <citation type="journal article" date="2023" name="DNA Res.">
        <title>Chromosome-level genome assembly of Phrynocephalus forsythii using third-generation DNA sequencing and Hi-C analysis.</title>
        <authorList>
            <person name="Qi Y."/>
            <person name="Zhao W."/>
            <person name="Zhao Y."/>
            <person name="Niu C."/>
            <person name="Cao S."/>
            <person name="Zhang Y."/>
        </authorList>
    </citation>
    <scope>NUCLEOTIDE SEQUENCE</scope>
    <source>
        <tissue evidence="2">Muscle</tissue>
    </source>
</reference>
<feature type="region of interest" description="Disordered" evidence="1">
    <location>
        <begin position="98"/>
        <end position="118"/>
    </location>
</feature>
<dbReference type="AlphaFoldDB" id="A0A9Q0XIP5"/>
<evidence type="ECO:0000313" key="3">
    <source>
        <dbReference type="Proteomes" id="UP001142489"/>
    </source>
</evidence>
<organism evidence="2 3">
    <name type="scientific">Phrynocephalus forsythii</name>
    <dbReference type="NCBI Taxonomy" id="171643"/>
    <lineage>
        <taxon>Eukaryota</taxon>
        <taxon>Metazoa</taxon>
        <taxon>Chordata</taxon>
        <taxon>Craniata</taxon>
        <taxon>Vertebrata</taxon>
        <taxon>Euteleostomi</taxon>
        <taxon>Lepidosauria</taxon>
        <taxon>Squamata</taxon>
        <taxon>Bifurcata</taxon>
        <taxon>Unidentata</taxon>
        <taxon>Episquamata</taxon>
        <taxon>Toxicofera</taxon>
        <taxon>Iguania</taxon>
        <taxon>Acrodonta</taxon>
        <taxon>Agamidae</taxon>
        <taxon>Agaminae</taxon>
        <taxon>Phrynocephalus</taxon>
    </lineage>
</organism>
<accession>A0A9Q0XIP5</accession>
<name>A0A9Q0XIP5_9SAUR</name>
<comment type="caution">
    <text evidence="2">The sequence shown here is derived from an EMBL/GenBank/DDBJ whole genome shotgun (WGS) entry which is preliminary data.</text>
</comment>
<gene>
    <name evidence="2" type="ORF">JRQ81_002624</name>
</gene>
<evidence type="ECO:0000313" key="2">
    <source>
        <dbReference type="EMBL" id="KAJ7316462.1"/>
    </source>
</evidence>
<dbReference type="Proteomes" id="UP001142489">
    <property type="component" value="Unassembled WGS sequence"/>
</dbReference>
<keyword evidence="3" id="KW-1185">Reference proteome</keyword>
<sequence length="139" mass="15784">MKQTHGWRRERTRDALPSASCSKRLVARREPKSTNSRMWVIDSWPQITQLIHPILTITWIHSLEGLADICYCCSPSEECDEWCGMSERDDCKPDLFGSKKHNKGLHTERDGENVEMGSEGGKDMDLNLLLSPLLGNSLV</sequence>
<protein>
    <submittedName>
        <fullName evidence="2">Uncharacterized protein</fullName>
    </submittedName>
</protein>
<evidence type="ECO:0000256" key="1">
    <source>
        <dbReference type="SAM" id="MobiDB-lite"/>
    </source>
</evidence>
<dbReference type="EMBL" id="JAPFRF010000011">
    <property type="protein sequence ID" value="KAJ7316462.1"/>
    <property type="molecule type" value="Genomic_DNA"/>
</dbReference>
<proteinExistence type="predicted"/>